<dbReference type="Gene3D" id="3.40.50.300">
    <property type="entry name" value="P-loop containing nucleotide triphosphate hydrolases"/>
    <property type="match status" value="1"/>
</dbReference>
<dbReference type="RefSeq" id="WP_259866727.1">
    <property type="nucleotide sequence ID" value="NZ_BAAAST010000167.1"/>
</dbReference>
<reference evidence="2" key="1">
    <citation type="submission" date="2021-04" db="EMBL/GenBank/DDBJ databases">
        <authorList>
            <person name="Hartkoorn R.C."/>
            <person name="Beaudoing E."/>
            <person name="Hot D."/>
        </authorList>
    </citation>
    <scope>NUCLEOTIDE SEQUENCE</scope>
    <source>
        <strain evidence="2">NRRL B-16292</strain>
    </source>
</reference>
<evidence type="ECO:0000259" key="1">
    <source>
        <dbReference type="Pfam" id="PF13521"/>
    </source>
</evidence>
<gene>
    <name evidence="2" type="ORF">Dfulv_23225</name>
</gene>
<dbReference type="InterPro" id="IPR052735">
    <property type="entry name" value="NAD_biosynth-regulator"/>
</dbReference>
<dbReference type="InterPro" id="IPR014729">
    <property type="entry name" value="Rossmann-like_a/b/a_fold"/>
</dbReference>
<dbReference type="PANTHER" id="PTHR37512:SF1">
    <property type="entry name" value="NADR_TTD14 AAA DOMAIN-CONTAINING PROTEIN"/>
    <property type="match status" value="1"/>
</dbReference>
<proteinExistence type="predicted"/>
<dbReference type="SUPFAM" id="SSF52540">
    <property type="entry name" value="P-loop containing nucleoside triphosphate hydrolases"/>
    <property type="match status" value="1"/>
</dbReference>
<organism evidence="2 3">
    <name type="scientific">Dactylosporangium fulvum</name>
    <dbReference type="NCBI Taxonomy" id="53359"/>
    <lineage>
        <taxon>Bacteria</taxon>
        <taxon>Bacillati</taxon>
        <taxon>Actinomycetota</taxon>
        <taxon>Actinomycetes</taxon>
        <taxon>Micromonosporales</taxon>
        <taxon>Micromonosporaceae</taxon>
        <taxon>Dactylosporangium</taxon>
    </lineage>
</organism>
<sequence>MTVLGSPPPLAWYGSSFAYYEEDPAPTEAELNAAAAGRRADRLARFSPEQFGPRPGGGDSSGVVLGRFLPVHDGHRYLIEYARAYAGRVFAFVRAGNDPIPWPVRRDWLTELFPDVTVVPVESRPGTPTDNAPRWAEQIRAHVNPDYVFAGEDRDAFMASLLEAQFVRVDRQAIPVSGTQVRADPWAWERHLPPGVRAWYVRRVCLIGPESTGKSTLARRLAEHYGTVYVPDPARPASGFFKPSDIPLFAHQQQTAAALLARRASRVLFYDTNPLSLRLWSERLFDAAADWMRTAGEDDGIDLYLLTAPDVPFSGIDEYNQPAERADFHARCERELTRLGRAYVPIAGDHEQRFARAVEAVDALLARPAA</sequence>
<dbReference type="SUPFAM" id="SSF52374">
    <property type="entry name" value="Nucleotidylyl transferase"/>
    <property type="match status" value="1"/>
</dbReference>
<dbReference type="Pfam" id="PF13521">
    <property type="entry name" value="AAA_28"/>
    <property type="match status" value="1"/>
</dbReference>
<protein>
    <submittedName>
        <fullName evidence="2">AAA family ATPase</fullName>
    </submittedName>
</protein>
<feature type="domain" description="NadR/Ttd14 AAA" evidence="1">
    <location>
        <begin position="203"/>
        <end position="353"/>
    </location>
</feature>
<dbReference type="Gene3D" id="3.40.50.620">
    <property type="entry name" value="HUPs"/>
    <property type="match status" value="1"/>
</dbReference>
<dbReference type="Proteomes" id="UP001059617">
    <property type="component" value="Chromosome"/>
</dbReference>
<name>A0ABY5WA96_9ACTN</name>
<dbReference type="InterPro" id="IPR027417">
    <property type="entry name" value="P-loop_NTPase"/>
</dbReference>
<dbReference type="PANTHER" id="PTHR37512">
    <property type="entry name" value="TRIFUNCTIONAL NAD BIOSYNTHESIS/REGULATOR PROTEIN NADR"/>
    <property type="match status" value="1"/>
</dbReference>
<keyword evidence="3" id="KW-1185">Reference proteome</keyword>
<accession>A0ABY5WA96</accession>
<evidence type="ECO:0000313" key="2">
    <source>
        <dbReference type="EMBL" id="UWP86992.1"/>
    </source>
</evidence>
<dbReference type="InterPro" id="IPR038727">
    <property type="entry name" value="NadR/Ttd14_AAA_dom"/>
</dbReference>
<evidence type="ECO:0000313" key="3">
    <source>
        <dbReference type="Proteomes" id="UP001059617"/>
    </source>
</evidence>
<reference evidence="2" key="2">
    <citation type="submission" date="2022-09" db="EMBL/GenBank/DDBJ databases">
        <title>Biosynthetic gene clusters of Dactylosporangioum fulvum.</title>
        <authorList>
            <person name="Caradec T."/>
        </authorList>
    </citation>
    <scope>NUCLEOTIDE SEQUENCE</scope>
    <source>
        <strain evidence="2">NRRL B-16292</strain>
    </source>
</reference>
<dbReference type="EMBL" id="CP073720">
    <property type="protein sequence ID" value="UWP86992.1"/>
    <property type="molecule type" value="Genomic_DNA"/>
</dbReference>